<gene>
    <name evidence="1" type="ORF">ACPOL_3158</name>
</gene>
<organism evidence="1 2">
    <name type="scientific">Acidisarcina polymorpha</name>
    <dbReference type="NCBI Taxonomy" id="2211140"/>
    <lineage>
        <taxon>Bacteria</taxon>
        <taxon>Pseudomonadati</taxon>
        <taxon>Acidobacteriota</taxon>
        <taxon>Terriglobia</taxon>
        <taxon>Terriglobales</taxon>
        <taxon>Acidobacteriaceae</taxon>
        <taxon>Acidisarcina</taxon>
    </lineage>
</organism>
<keyword evidence="2" id="KW-1185">Reference proteome</keyword>
<dbReference type="EMBL" id="CP030840">
    <property type="protein sequence ID" value="AXC12453.1"/>
    <property type="molecule type" value="Genomic_DNA"/>
</dbReference>
<protein>
    <submittedName>
        <fullName evidence="1">Uncharacterized protein</fullName>
    </submittedName>
</protein>
<sequence>MYDHDDIVNVAALSVRLLRAMLDSVAEVIHFGSIPEVNSERF</sequence>
<evidence type="ECO:0000313" key="2">
    <source>
        <dbReference type="Proteomes" id="UP000253606"/>
    </source>
</evidence>
<dbReference type="AlphaFoldDB" id="A0A2Z5FZV4"/>
<dbReference type="Proteomes" id="UP000253606">
    <property type="component" value="Chromosome"/>
</dbReference>
<accession>A0A2Z5FZV4</accession>
<dbReference type="KEGG" id="abas:ACPOL_3158"/>
<reference evidence="1 2" key="1">
    <citation type="journal article" date="2018" name="Front. Microbiol.">
        <title>Hydrolytic Capabilities as a Key to Environmental Success: Chitinolytic and Cellulolytic Acidobacteria From Acidic Sub-arctic Soils and Boreal Peatlands.</title>
        <authorList>
            <person name="Belova S.E."/>
            <person name="Ravin N.V."/>
            <person name="Pankratov T.A."/>
            <person name="Rakitin A.L."/>
            <person name="Ivanova A.A."/>
            <person name="Beletsky A.V."/>
            <person name="Mardanov A.V."/>
            <person name="Sinninghe Damste J.S."/>
            <person name="Dedysh S.N."/>
        </authorList>
    </citation>
    <scope>NUCLEOTIDE SEQUENCE [LARGE SCALE GENOMIC DNA]</scope>
    <source>
        <strain evidence="1 2">SBC82</strain>
    </source>
</reference>
<evidence type="ECO:0000313" key="1">
    <source>
        <dbReference type="EMBL" id="AXC12453.1"/>
    </source>
</evidence>
<name>A0A2Z5FZV4_9BACT</name>
<proteinExistence type="predicted"/>